<evidence type="ECO:0000313" key="6">
    <source>
        <dbReference type="Proteomes" id="UP000499080"/>
    </source>
</evidence>
<comment type="subcellular location">
    <subcellularLocation>
        <location evidence="1">Cell projection</location>
        <location evidence="1">Cilium</location>
    </subcellularLocation>
</comment>
<comment type="similarity">
    <text evidence="2">Belongs to the IFT57 family.</text>
</comment>
<evidence type="ECO:0000256" key="1">
    <source>
        <dbReference type="ARBA" id="ARBA00004138"/>
    </source>
</evidence>
<dbReference type="EMBL" id="BGPR01103477">
    <property type="protein sequence ID" value="GBM66524.1"/>
    <property type="molecule type" value="Genomic_DNA"/>
</dbReference>
<evidence type="ECO:0000256" key="4">
    <source>
        <dbReference type="ARBA" id="ARBA00023273"/>
    </source>
</evidence>
<dbReference type="GO" id="GO:0030992">
    <property type="term" value="C:intraciliary transport particle B"/>
    <property type="evidence" value="ECO:0007669"/>
    <property type="project" value="TreeGrafter"/>
</dbReference>
<name>A0A4Y2HM87_ARAVE</name>
<proteinExistence type="inferred from homology"/>
<evidence type="ECO:0000313" key="5">
    <source>
        <dbReference type="EMBL" id="GBM66524.1"/>
    </source>
</evidence>
<keyword evidence="3" id="KW-0969">Cilium</keyword>
<dbReference type="PANTHER" id="PTHR16011:SF0">
    <property type="entry name" value="INTRAFLAGELLAR TRANSPORT PROTEIN 57 HOMOLOG"/>
    <property type="match status" value="1"/>
</dbReference>
<sequence length="94" mass="10891">MEQWQVFWSKLNKWKGVAVDFPPSKLKQGWGEQVIFVLSRLADQALKRQSFNWKRPIILPEDDDGNDSVLDADDSEVTLEKIEEEMIAVCGHFI</sequence>
<dbReference type="InterPro" id="IPR019530">
    <property type="entry name" value="Intra-flagellar_transport_57"/>
</dbReference>
<reference evidence="5 6" key="1">
    <citation type="journal article" date="2019" name="Sci. Rep.">
        <title>Orb-weaving spider Araneus ventricosus genome elucidates the spidroin gene catalogue.</title>
        <authorList>
            <person name="Kono N."/>
            <person name="Nakamura H."/>
            <person name="Ohtoshi R."/>
            <person name="Moran D.A.P."/>
            <person name="Shinohara A."/>
            <person name="Yoshida Y."/>
            <person name="Fujiwara M."/>
            <person name="Mori M."/>
            <person name="Tomita M."/>
            <person name="Arakawa K."/>
        </authorList>
    </citation>
    <scope>NUCLEOTIDE SEQUENCE [LARGE SCALE GENOMIC DNA]</scope>
</reference>
<evidence type="ECO:0000256" key="3">
    <source>
        <dbReference type="ARBA" id="ARBA00023069"/>
    </source>
</evidence>
<dbReference type="GO" id="GO:0042073">
    <property type="term" value="P:intraciliary transport"/>
    <property type="evidence" value="ECO:0007669"/>
    <property type="project" value="TreeGrafter"/>
</dbReference>
<dbReference type="GO" id="GO:0005929">
    <property type="term" value="C:cilium"/>
    <property type="evidence" value="ECO:0007669"/>
    <property type="project" value="UniProtKB-SubCell"/>
</dbReference>
<organism evidence="5 6">
    <name type="scientific">Araneus ventricosus</name>
    <name type="common">Orbweaver spider</name>
    <name type="synonym">Epeira ventricosa</name>
    <dbReference type="NCBI Taxonomy" id="182803"/>
    <lineage>
        <taxon>Eukaryota</taxon>
        <taxon>Metazoa</taxon>
        <taxon>Ecdysozoa</taxon>
        <taxon>Arthropoda</taxon>
        <taxon>Chelicerata</taxon>
        <taxon>Arachnida</taxon>
        <taxon>Araneae</taxon>
        <taxon>Araneomorphae</taxon>
        <taxon>Entelegynae</taxon>
        <taxon>Araneoidea</taxon>
        <taxon>Araneidae</taxon>
        <taxon>Araneus</taxon>
    </lineage>
</organism>
<dbReference type="Proteomes" id="UP000499080">
    <property type="component" value="Unassembled WGS sequence"/>
</dbReference>
<dbReference type="Pfam" id="PF10498">
    <property type="entry name" value="IFT57"/>
    <property type="match status" value="1"/>
</dbReference>
<dbReference type="GO" id="GO:0005794">
    <property type="term" value="C:Golgi apparatus"/>
    <property type="evidence" value="ECO:0007669"/>
    <property type="project" value="TreeGrafter"/>
</dbReference>
<accession>A0A4Y2HM87</accession>
<comment type="caution">
    <text evidence="5">The sequence shown here is derived from an EMBL/GenBank/DDBJ whole genome shotgun (WGS) entry which is preliminary data.</text>
</comment>
<dbReference type="AlphaFoldDB" id="A0A4Y2HM87"/>
<keyword evidence="4" id="KW-0966">Cell projection</keyword>
<dbReference type="GO" id="GO:1905515">
    <property type="term" value="P:non-motile cilium assembly"/>
    <property type="evidence" value="ECO:0007669"/>
    <property type="project" value="TreeGrafter"/>
</dbReference>
<keyword evidence="6" id="KW-1185">Reference proteome</keyword>
<dbReference type="GO" id="GO:0005815">
    <property type="term" value="C:microtubule organizing center"/>
    <property type="evidence" value="ECO:0007669"/>
    <property type="project" value="TreeGrafter"/>
</dbReference>
<dbReference type="OrthoDB" id="423881at2759"/>
<gene>
    <name evidence="5" type="ORF">AVEN_47882_1</name>
</gene>
<protein>
    <submittedName>
        <fullName evidence="5">Uncharacterized protein</fullName>
    </submittedName>
</protein>
<evidence type="ECO:0000256" key="2">
    <source>
        <dbReference type="ARBA" id="ARBA00009415"/>
    </source>
</evidence>
<dbReference type="PANTHER" id="PTHR16011">
    <property type="entry name" value="IFT57/HIPPI"/>
    <property type="match status" value="1"/>
</dbReference>